<gene>
    <name evidence="6" type="primary">khpB</name>
    <name evidence="6" type="synonym">eloR</name>
    <name evidence="9" type="ORF">H8S57_07255</name>
</gene>
<comment type="similarity">
    <text evidence="6">Belongs to the KhpB RNA-binding protein family.</text>
</comment>
<dbReference type="GO" id="GO:0009252">
    <property type="term" value="P:peptidoglycan biosynthetic process"/>
    <property type="evidence" value="ECO:0007669"/>
    <property type="project" value="UniProtKB-UniRule"/>
</dbReference>
<keyword evidence="2 6" id="KW-0694">RNA-binding</keyword>
<evidence type="ECO:0000313" key="10">
    <source>
        <dbReference type="Proteomes" id="UP000661435"/>
    </source>
</evidence>
<dbReference type="GO" id="GO:0008360">
    <property type="term" value="P:regulation of cell shape"/>
    <property type="evidence" value="ECO:0007669"/>
    <property type="project" value="UniProtKB-KW"/>
</dbReference>
<dbReference type="SUPFAM" id="SSF54791">
    <property type="entry name" value="Eukaryotic type KH-domain (KH-domain type I)"/>
    <property type="match status" value="1"/>
</dbReference>
<dbReference type="InterPro" id="IPR001374">
    <property type="entry name" value="R3H_dom"/>
</dbReference>
<dbReference type="GO" id="GO:0003723">
    <property type="term" value="F:RNA binding"/>
    <property type="evidence" value="ECO:0007669"/>
    <property type="project" value="UniProtKB-UniRule"/>
</dbReference>
<evidence type="ECO:0000256" key="2">
    <source>
        <dbReference type="ARBA" id="ARBA00022884"/>
    </source>
</evidence>
<dbReference type="Gene3D" id="3.30.30.80">
    <property type="entry name" value="probable RNA-binding protein from clostridium symbiosum atcc 14940"/>
    <property type="match status" value="1"/>
</dbReference>
<dbReference type="InterPro" id="IPR036867">
    <property type="entry name" value="R3H_dom_sf"/>
</dbReference>
<dbReference type="GO" id="GO:0005737">
    <property type="term" value="C:cytoplasm"/>
    <property type="evidence" value="ECO:0007669"/>
    <property type="project" value="UniProtKB-SubCell"/>
</dbReference>
<comment type="domain">
    <text evidence="6">Has an N-terminal Jag-N domain and 2 RNA-binding domains (KH and R3H).</text>
</comment>
<dbReference type="RefSeq" id="WP_186907416.1">
    <property type="nucleotide sequence ID" value="NZ_JACOPP010000007.1"/>
</dbReference>
<evidence type="ECO:0000259" key="8">
    <source>
        <dbReference type="PROSITE" id="PS51061"/>
    </source>
</evidence>
<dbReference type="Gene3D" id="3.30.1370.50">
    <property type="entry name" value="R3H-like domain"/>
    <property type="match status" value="1"/>
</dbReference>
<comment type="caution">
    <text evidence="9">The sequence shown here is derived from an EMBL/GenBank/DDBJ whole genome shotgun (WGS) entry which is preliminary data.</text>
</comment>
<dbReference type="HAMAP" id="MF_00867">
    <property type="entry name" value="KhpB"/>
    <property type="match status" value="1"/>
</dbReference>
<dbReference type="Pfam" id="PF13083">
    <property type="entry name" value="KH_KhpA-B"/>
    <property type="match status" value="1"/>
</dbReference>
<sequence>MLKWIESTGRTEDAAIEAALAKLGMDRDEVSVEILERAKSGFLGIGSCPAKVKVTYEAPDEPEQVPVKKAPAAAPPAKAAPTAKAPAAPKAESKPVEAASAPRPVAPTDGEKTEQIVQFITGLLEHMGSVARPVVQLDDEGNYQVELVGEHLGGLIGRRGETLDAIQQLTGYAVNHGQSKRVRIHVDAEGYRAKREESLVRLARKVAGKVVKYRRNVTLEPMNAYERHVIHTALQDYPDVTTYSIGTEPNRRTVVAFSRGERR</sequence>
<keyword evidence="4 6" id="KW-0143">Chaperone</keyword>
<dbReference type="SMART" id="SM01245">
    <property type="entry name" value="Jag_N"/>
    <property type="match status" value="1"/>
</dbReference>
<comment type="caution">
    <text evidence="6">Lacks conserved residue(s) required for the propagation of feature annotation.</text>
</comment>
<dbReference type="SUPFAM" id="SSF82708">
    <property type="entry name" value="R3H domain"/>
    <property type="match status" value="1"/>
</dbReference>
<dbReference type="PANTHER" id="PTHR35800:SF1">
    <property type="entry name" value="RNA-BINDING PROTEIN KHPB"/>
    <property type="match status" value="1"/>
</dbReference>
<evidence type="ECO:0000256" key="4">
    <source>
        <dbReference type="ARBA" id="ARBA00023186"/>
    </source>
</evidence>
<dbReference type="PROSITE" id="PS51061">
    <property type="entry name" value="R3H"/>
    <property type="match status" value="1"/>
</dbReference>
<dbReference type="CDD" id="cd02644">
    <property type="entry name" value="R3H_jag"/>
    <property type="match status" value="1"/>
</dbReference>
<keyword evidence="10" id="KW-1185">Reference proteome</keyword>
<dbReference type="Proteomes" id="UP000661435">
    <property type="component" value="Unassembled WGS sequence"/>
</dbReference>
<proteinExistence type="inferred from homology"/>
<dbReference type="SMART" id="SM00393">
    <property type="entry name" value="R3H"/>
    <property type="match status" value="1"/>
</dbReference>
<evidence type="ECO:0000256" key="5">
    <source>
        <dbReference type="ARBA" id="ARBA00023316"/>
    </source>
</evidence>
<dbReference type="NCBIfam" id="NF041568">
    <property type="entry name" value="Jag_EloR"/>
    <property type="match status" value="1"/>
</dbReference>
<dbReference type="InterPro" id="IPR039247">
    <property type="entry name" value="KhpB"/>
</dbReference>
<evidence type="ECO:0000256" key="1">
    <source>
        <dbReference type="ARBA" id="ARBA00022490"/>
    </source>
</evidence>
<dbReference type="Gene3D" id="3.30.300.20">
    <property type="match status" value="1"/>
</dbReference>
<dbReference type="InterPro" id="IPR038008">
    <property type="entry name" value="Jag_KH"/>
</dbReference>
<keyword evidence="3 6" id="KW-0133">Cell shape</keyword>
<dbReference type="InterPro" id="IPR038247">
    <property type="entry name" value="Jag_N_dom_sf"/>
</dbReference>
<dbReference type="Pfam" id="PF14804">
    <property type="entry name" value="Jag_N"/>
    <property type="match status" value="1"/>
</dbReference>
<dbReference type="InterPro" id="IPR032782">
    <property type="entry name" value="KhpB_N"/>
</dbReference>
<evidence type="ECO:0000256" key="3">
    <source>
        <dbReference type="ARBA" id="ARBA00022960"/>
    </source>
</evidence>
<dbReference type="PANTHER" id="PTHR35800">
    <property type="entry name" value="PROTEIN JAG"/>
    <property type="match status" value="1"/>
</dbReference>
<dbReference type="GO" id="GO:0071555">
    <property type="term" value="P:cell wall organization"/>
    <property type="evidence" value="ECO:0007669"/>
    <property type="project" value="UniProtKB-KW"/>
</dbReference>
<keyword evidence="1 6" id="KW-0963">Cytoplasm</keyword>
<dbReference type="InterPro" id="IPR034079">
    <property type="entry name" value="R3H_KhpB"/>
</dbReference>
<keyword evidence="5 6" id="KW-0961">Cell wall biogenesis/degradation</keyword>
<accession>A0A8J6JCV2</accession>
<protein>
    <recommendedName>
        <fullName evidence="6">RNA-binding protein KhpB</fullName>
    </recommendedName>
    <alternativeName>
        <fullName evidence="6">RNA-binding protein EloR</fullName>
    </alternativeName>
</protein>
<name>A0A8J6JCV2_9FIRM</name>
<dbReference type="AlphaFoldDB" id="A0A8J6JCV2"/>
<dbReference type="PROSITE" id="PS50084">
    <property type="entry name" value="KH_TYPE_1"/>
    <property type="match status" value="1"/>
</dbReference>
<comment type="subcellular location">
    <subcellularLocation>
        <location evidence="6">Cytoplasm</location>
    </subcellularLocation>
</comment>
<comment type="function">
    <text evidence="6">A probable RNA chaperone. Forms a complex with KhpA which binds to cellular RNA and controls its expression. Plays a role in peptidoglycan (PG) homeostasis and cell length regulation.</text>
</comment>
<feature type="domain" description="R3H" evidence="8">
    <location>
        <begin position="193"/>
        <end position="259"/>
    </location>
</feature>
<comment type="subunit">
    <text evidence="6">Forms a complex with KhpA.</text>
</comment>
<dbReference type="InterPro" id="IPR015946">
    <property type="entry name" value="KH_dom-like_a/b"/>
</dbReference>
<dbReference type="InterPro" id="IPR036612">
    <property type="entry name" value="KH_dom_type_1_sf"/>
</dbReference>
<feature type="region of interest" description="Disordered" evidence="7">
    <location>
        <begin position="60"/>
        <end position="112"/>
    </location>
</feature>
<organism evidence="9 10">
    <name type="scientific">Lawsonibacter hominis</name>
    <dbReference type="NCBI Taxonomy" id="2763053"/>
    <lineage>
        <taxon>Bacteria</taxon>
        <taxon>Bacillati</taxon>
        <taxon>Bacillota</taxon>
        <taxon>Clostridia</taxon>
        <taxon>Eubacteriales</taxon>
        <taxon>Oscillospiraceae</taxon>
        <taxon>Lawsonibacter</taxon>
    </lineage>
</organism>
<dbReference type="Pfam" id="PF01424">
    <property type="entry name" value="R3H"/>
    <property type="match status" value="1"/>
</dbReference>
<feature type="compositionally biased region" description="Low complexity" evidence="7">
    <location>
        <begin position="64"/>
        <end position="90"/>
    </location>
</feature>
<reference evidence="9" key="1">
    <citation type="submission" date="2020-08" db="EMBL/GenBank/DDBJ databases">
        <title>Genome public.</title>
        <authorList>
            <person name="Liu C."/>
            <person name="Sun Q."/>
        </authorList>
    </citation>
    <scope>NUCLEOTIDE SEQUENCE</scope>
    <source>
        <strain evidence="9">NSJ-51</strain>
    </source>
</reference>
<evidence type="ECO:0000256" key="7">
    <source>
        <dbReference type="SAM" id="MobiDB-lite"/>
    </source>
</evidence>
<evidence type="ECO:0000313" key="9">
    <source>
        <dbReference type="EMBL" id="MBC5733523.1"/>
    </source>
</evidence>
<evidence type="ECO:0000256" key="6">
    <source>
        <dbReference type="HAMAP-Rule" id="MF_00867"/>
    </source>
</evidence>
<dbReference type="CDD" id="cd02414">
    <property type="entry name" value="KH-II_Jag"/>
    <property type="match status" value="1"/>
</dbReference>
<dbReference type="EMBL" id="JACOPP010000007">
    <property type="protein sequence ID" value="MBC5733523.1"/>
    <property type="molecule type" value="Genomic_DNA"/>
</dbReference>